<dbReference type="PANTHER" id="PTHR14911">
    <property type="entry name" value="THUMP DOMAIN-CONTAINING"/>
    <property type="match status" value="1"/>
</dbReference>
<organism evidence="5">
    <name type="scientific">Fervidobacterium pennivorans</name>
    <dbReference type="NCBI Taxonomy" id="93466"/>
    <lineage>
        <taxon>Bacteria</taxon>
        <taxon>Thermotogati</taxon>
        <taxon>Thermotogota</taxon>
        <taxon>Thermotogae</taxon>
        <taxon>Thermotogales</taxon>
        <taxon>Fervidobacteriaceae</taxon>
        <taxon>Fervidobacterium</taxon>
    </lineage>
</organism>
<dbReference type="InterPro" id="IPR029063">
    <property type="entry name" value="SAM-dependent_MTases_sf"/>
</dbReference>
<reference evidence="5" key="1">
    <citation type="journal article" date="2020" name="mSystems">
        <title>Genome- and Community-Level Interaction Insights into Carbon Utilization and Element Cycling Functions of Hydrothermarchaeota in Hydrothermal Sediment.</title>
        <authorList>
            <person name="Zhou Z."/>
            <person name="Liu Y."/>
            <person name="Xu W."/>
            <person name="Pan J."/>
            <person name="Luo Z.H."/>
            <person name="Li M."/>
        </authorList>
    </citation>
    <scope>NUCLEOTIDE SEQUENCE [LARGE SCALE GENOMIC DNA]</scope>
    <source>
        <strain evidence="5">SpSt-61</strain>
    </source>
</reference>
<dbReference type="CDD" id="cd02440">
    <property type="entry name" value="AdoMet_MTases"/>
    <property type="match status" value="1"/>
</dbReference>
<dbReference type="SUPFAM" id="SSF53335">
    <property type="entry name" value="S-adenosyl-L-methionine-dependent methyltransferases"/>
    <property type="match status" value="1"/>
</dbReference>
<dbReference type="InterPro" id="IPR001091">
    <property type="entry name" value="RM_Methyltransferase"/>
</dbReference>
<feature type="domain" description="DNA methylase N-4/N-6" evidence="4">
    <location>
        <begin position="122"/>
        <end position="250"/>
    </location>
</feature>
<dbReference type="Pfam" id="PF01555">
    <property type="entry name" value="N6_N4_Mtase"/>
    <property type="match status" value="2"/>
</dbReference>
<dbReference type="EC" id="2.1.1.-" evidence="3"/>
<dbReference type="PRINTS" id="PR00508">
    <property type="entry name" value="S21N4MTFRASE"/>
</dbReference>
<gene>
    <name evidence="5" type="ORF">ENT78_02840</name>
</gene>
<evidence type="ECO:0000259" key="4">
    <source>
        <dbReference type="Pfam" id="PF01555"/>
    </source>
</evidence>
<dbReference type="Gene3D" id="3.40.50.150">
    <property type="entry name" value="Vaccinia Virus protein VP39"/>
    <property type="match status" value="2"/>
</dbReference>
<dbReference type="PANTHER" id="PTHR14911:SF13">
    <property type="entry name" value="TRNA (GUANINE(6)-N2)-METHYLTRANSFERASE THUMP3"/>
    <property type="match status" value="1"/>
</dbReference>
<dbReference type="InterPro" id="IPR002941">
    <property type="entry name" value="DNA_methylase_N4/N6"/>
</dbReference>
<proteinExistence type="inferred from homology"/>
<dbReference type="AlphaFoldDB" id="A0A7V4KC34"/>
<evidence type="ECO:0000256" key="1">
    <source>
        <dbReference type="ARBA" id="ARBA00022603"/>
    </source>
</evidence>
<feature type="domain" description="DNA methylase N-4/N-6" evidence="4">
    <location>
        <begin position="10"/>
        <end position="91"/>
    </location>
</feature>
<dbReference type="GO" id="GO:0008170">
    <property type="term" value="F:N-methyltransferase activity"/>
    <property type="evidence" value="ECO:0007669"/>
    <property type="project" value="InterPro"/>
</dbReference>
<comment type="similarity">
    <text evidence="3">Belongs to the N(4)/N(6)-methyltransferase family.</text>
</comment>
<name>A0A7V4KC34_FERPE</name>
<evidence type="ECO:0000256" key="2">
    <source>
        <dbReference type="ARBA" id="ARBA00022679"/>
    </source>
</evidence>
<evidence type="ECO:0000256" key="3">
    <source>
        <dbReference type="RuleBase" id="RU362026"/>
    </source>
</evidence>
<dbReference type="GO" id="GO:0030488">
    <property type="term" value="P:tRNA methylation"/>
    <property type="evidence" value="ECO:0007669"/>
    <property type="project" value="TreeGrafter"/>
</dbReference>
<dbReference type="EMBL" id="DSZZ01000130">
    <property type="protein sequence ID" value="HGU52450.1"/>
    <property type="molecule type" value="Genomic_DNA"/>
</dbReference>
<keyword evidence="2 5" id="KW-0808">Transferase</keyword>
<comment type="caution">
    <text evidence="5">The sequence shown here is derived from an EMBL/GenBank/DDBJ whole genome shotgun (WGS) entry which is preliminary data.</text>
</comment>
<keyword evidence="1 5" id="KW-0489">Methyltransferase</keyword>
<protein>
    <recommendedName>
        <fullName evidence="3">Methyltransferase</fullName>
        <ecNumber evidence="3">2.1.1.-</ecNumber>
    </recommendedName>
</protein>
<dbReference type="GO" id="GO:0003677">
    <property type="term" value="F:DNA binding"/>
    <property type="evidence" value="ECO:0007669"/>
    <property type="project" value="InterPro"/>
</dbReference>
<evidence type="ECO:0000313" key="5">
    <source>
        <dbReference type="EMBL" id="HGU52450.1"/>
    </source>
</evidence>
<sequence length="274" mass="31369">MHDLNIESDFKPEITTVWSFPERGKWSTHKGTYRGNFAPQVARNLLLRYTKEGDVILDPMMGSGTTLIEAKLLKRRAIGIDINPASVELTKRNLSFSCPNSYEPEVSIGDARDLSFIEDETVDFVLLHPPYLNIIKYSEGNIDGDLSNISDVKRFCTELEKVIIELFRVLKPGRFCSVLIGDTRKNGHYVPLSYYVLALFLKNGFVLKEEIIKIQHNCTSTPYWQKKVSENNFYLIMHEHLFVFRKPASGENISKIKYSAGGLLTFFEIPVHKE</sequence>
<accession>A0A7V4KC34</accession>
<dbReference type="GO" id="GO:0016423">
    <property type="term" value="F:tRNA (guanine) methyltransferase activity"/>
    <property type="evidence" value="ECO:0007669"/>
    <property type="project" value="TreeGrafter"/>
</dbReference>